<sequence length="241" mass="26758">MLNEQYILIPLTKKENLCTECIELLNQEWPRSVGARENTLRKSLNSTPPMSFIMVDKKTDKLVGHARLCPLLAVSQSCWIESVIINRNLRGKGLGYWLMAQLEDEARKFGFKKAYLSSENKQAFYAKCGYTSCEPVLNVGANTALFERFNLGGYFSSAIDGSTSNERITRTNSSKPSDSCTSALSSEKGLSFSPPTPPPPPPPFRTSVLSSGEASKFDGKKSINYKMIFLLLSAMKMLKKS</sequence>
<feature type="domain" description="N-acetyltransferase" evidence="2">
    <location>
        <begin position="6"/>
        <end position="152"/>
    </location>
</feature>
<dbReference type="GO" id="GO:0008080">
    <property type="term" value="F:N-acetyltransferase activity"/>
    <property type="evidence" value="ECO:0007669"/>
    <property type="project" value="InterPro"/>
</dbReference>
<proteinExistence type="predicted"/>
<dbReference type="InterPro" id="IPR016181">
    <property type="entry name" value="Acyl_CoA_acyltransferase"/>
</dbReference>
<organism evidence="3">
    <name type="scientific">Wuchereria bancrofti</name>
    <dbReference type="NCBI Taxonomy" id="6293"/>
    <lineage>
        <taxon>Eukaryota</taxon>
        <taxon>Metazoa</taxon>
        <taxon>Ecdysozoa</taxon>
        <taxon>Nematoda</taxon>
        <taxon>Chromadorea</taxon>
        <taxon>Rhabditida</taxon>
        <taxon>Spirurina</taxon>
        <taxon>Spiruromorpha</taxon>
        <taxon>Filarioidea</taxon>
        <taxon>Onchocercidae</taxon>
        <taxon>Wuchereria</taxon>
    </lineage>
</organism>
<evidence type="ECO:0000256" key="1">
    <source>
        <dbReference type="SAM" id="MobiDB-lite"/>
    </source>
</evidence>
<dbReference type="AlphaFoldDB" id="A0A1I8ELX2"/>
<dbReference type="CDD" id="cd04301">
    <property type="entry name" value="NAT_SF"/>
    <property type="match status" value="1"/>
</dbReference>
<dbReference type="InterPro" id="IPR000182">
    <property type="entry name" value="GNAT_dom"/>
</dbReference>
<reference evidence="3" key="1">
    <citation type="submission" date="2016-11" db="UniProtKB">
        <authorList>
            <consortium name="WormBaseParasite"/>
        </authorList>
    </citation>
    <scope>IDENTIFICATION</scope>
    <source>
        <strain evidence="3">pt0022</strain>
    </source>
</reference>
<dbReference type="InterPro" id="IPR039840">
    <property type="entry name" value="NAA80"/>
</dbReference>
<dbReference type="WBParaSite" id="maker-PairedContig_3035-snap-gene-0.3-mRNA-1">
    <property type="protein sequence ID" value="maker-PairedContig_3035-snap-gene-0.3-mRNA-1"/>
    <property type="gene ID" value="maker-PairedContig_3035-snap-gene-0.3"/>
</dbReference>
<dbReference type="PANTHER" id="PTHR13538">
    <property type="entry name" value="N-ACETYLTRANSFERASE 6"/>
    <property type="match status" value="1"/>
</dbReference>
<feature type="compositionally biased region" description="Polar residues" evidence="1">
    <location>
        <begin position="164"/>
        <end position="185"/>
    </location>
</feature>
<protein>
    <submittedName>
        <fullName evidence="3">Acetyltransferase</fullName>
    </submittedName>
</protein>
<name>A0A1I8ELX2_WUCBA</name>
<dbReference type="SUPFAM" id="SSF55729">
    <property type="entry name" value="Acyl-CoA N-acyltransferases (Nat)"/>
    <property type="match status" value="1"/>
</dbReference>
<dbReference type="PROSITE" id="PS51186">
    <property type="entry name" value="GNAT"/>
    <property type="match status" value="1"/>
</dbReference>
<feature type="compositionally biased region" description="Pro residues" evidence="1">
    <location>
        <begin position="194"/>
        <end position="204"/>
    </location>
</feature>
<dbReference type="GO" id="GO:1905502">
    <property type="term" value="F:acetyl-CoA binding"/>
    <property type="evidence" value="ECO:0007669"/>
    <property type="project" value="TreeGrafter"/>
</dbReference>
<feature type="region of interest" description="Disordered" evidence="1">
    <location>
        <begin position="164"/>
        <end position="210"/>
    </location>
</feature>
<dbReference type="Pfam" id="PF00583">
    <property type="entry name" value="Acetyltransf_1"/>
    <property type="match status" value="1"/>
</dbReference>
<evidence type="ECO:0000259" key="2">
    <source>
        <dbReference type="PROSITE" id="PS51186"/>
    </source>
</evidence>
<dbReference type="PANTHER" id="PTHR13538:SF4">
    <property type="entry name" value="N-ALPHA-ACETYLTRANSFERASE 80"/>
    <property type="match status" value="1"/>
</dbReference>
<dbReference type="STRING" id="6293.A0A1I8ELX2"/>
<dbReference type="GO" id="GO:0005737">
    <property type="term" value="C:cytoplasm"/>
    <property type="evidence" value="ECO:0007669"/>
    <property type="project" value="TreeGrafter"/>
</dbReference>
<accession>A0A1I8ELX2</accession>
<dbReference type="Gene3D" id="3.40.630.30">
    <property type="match status" value="1"/>
</dbReference>
<evidence type="ECO:0000313" key="3">
    <source>
        <dbReference type="WBParaSite" id="maker-PairedContig_3035-snap-gene-0.3-mRNA-1"/>
    </source>
</evidence>